<reference evidence="3" key="1">
    <citation type="submission" date="2020-02" db="EMBL/GenBank/DDBJ databases">
        <authorList>
            <person name="Meier V. D."/>
        </authorList>
    </citation>
    <scope>NUCLEOTIDE SEQUENCE</scope>
    <source>
        <strain evidence="3">AVDCRST_MAG33</strain>
    </source>
</reference>
<dbReference type="InterPro" id="IPR003137">
    <property type="entry name" value="PA_domain"/>
</dbReference>
<gene>
    <name evidence="3" type="ORF">AVDCRST_MAG33-938</name>
</gene>
<evidence type="ECO:0000313" key="3">
    <source>
        <dbReference type="EMBL" id="CAA9551597.1"/>
    </source>
</evidence>
<proteinExistence type="predicted"/>
<sequence>MVTTTDAFTTWTVPSLERRILDAIDIETPWQIVERFSKIVRLSGTPEERTAVDLLVARLDEWGIPYTLHEPMCFISHPGPTTLRLEGPDGRSFRAKTAAMGLSTDGEEISGELVYVPSDSGDQAGDVFSVGVSFGGQDVAGKIVMTEGFASPGKVTDVMAAGAIAGIFINAGQEIHEGICTSIWGTPDLDNQGRQPTIPVIAINNPSGQELIAAARAGGARVALSTQLETGWRTIPVLVAEIPGATVPDEFVLLHGHLDSWFEGVADNATGDATMLELARVFWDNRQDIARSLRVAWWSGHSHGRYAGSTWYADEFGIDLARNCVAQVNCDSPGARWVNTYNELSAMTETAPMVDAVITQTTGITPETERPPRAGDYSFNGVGLTGFYMLSSTMSQELRDEKGYYAVGGCGANIEWHTEGDLLEIADRDNLLRDLKVYAASLLRVLNASAVPFDFTRTTAEFRETLSRYQLAAGKHFDFGKAGSALDELDAALAALYAAAPVDAAPDDESARRFNFAQRRLARLLVPVNYSRAEAFYHDPALGVPELPDLHPAMAYGAAGDDVAKLGVLNAHLTRGQNRLVWALIQATETAQLATGR</sequence>
<organism evidence="3">
    <name type="scientific">uncultured Thermomicrobiales bacterium</name>
    <dbReference type="NCBI Taxonomy" id="1645740"/>
    <lineage>
        <taxon>Bacteria</taxon>
        <taxon>Pseudomonadati</taxon>
        <taxon>Thermomicrobiota</taxon>
        <taxon>Thermomicrobia</taxon>
        <taxon>Thermomicrobiales</taxon>
        <taxon>environmental samples</taxon>
    </lineage>
</organism>
<feature type="domain" description="PA" evidence="1">
    <location>
        <begin position="110"/>
        <end position="211"/>
    </location>
</feature>
<dbReference type="Gene3D" id="3.50.30.30">
    <property type="match status" value="1"/>
</dbReference>
<dbReference type="InterPro" id="IPR039373">
    <property type="entry name" value="Peptidase_M28B"/>
</dbReference>
<feature type="domain" description="Peptidase M28" evidence="2">
    <location>
        <begin position="239"/>
        <end position="425"/>
    </location>
</feature>
<dbReference type="Pfam" id="PF02225">
    <property type="entry name" value="PA"/>
    <property type="match status" value="1"/>
</dbReference>
<dbReference type="AlphaFoldDB" id="A0A6J4UMC5"/>
<name>A0A6J4UMC5_9BACT</name>
<dbReference type="Gene3D" id="3.40.630.10">
    <property type="entry name" value="Zn peptidases"/>
    <property type="match status" value="1"/>
</dbReference>
<evidence type="ECO:0000259" key="2">
    <source>
        <dbReference type="Pfam" id="PF04389"/>
    </source>
</evidence>
<dbReference type="InterPro" id="IPR007484">
    <property type="entry name" value="Peptidase_M28"/>
</dbReference>
<dbReference type="PANTHER" id="PTHR10404:SF46">
    <property type="entry name" value="VACUOLAR PROTEIN SORTING-ASSOCIATED PROTEIN 70"/>
    <property type="match status" value="1"/>
</dbReference>
<dbReference type="SUPFAM" id="SSF53187">
    <property type="entry name" value="Zn-dependent exopeptidases"/>
    <property type="match status" value="1"/>
</dbReference>
<protein>
    <recommendedName>
        <fullName evidence="4">Peptidase M28 domain-containing protein</fullName>
    </recommendedName>
</protein>
<dbReference type="PANTHER" id="PTHR10404">
    <property type="entry name" value="N-ACETYLATED-ALPHA-LINKED ACIDIC DIPEPTIDASE"/>
    <property type="match status" value="1"/>
</dbReference>
<evidence type="ECO:0008006" key="4">
    <source>
        <dbReference type="Google" id="ProtNLM"/>
    </source>
</evidence>
<evidence type="ECO:0000259" key="1">
    <source>
        <dbReference type="Pfam" id="PF02225"/>
    </source>
</evidence>
<dbReference type="Pfam" id="PF04389">
    <property type="entry name" value="Peptidase_M28"/>
    <property type="match status" value="1"/>
</dbReference>
<accession>A0A6J4UMC5</accession>
<dbReference type="EMBL" id="CADCWK010000084">
    <property type="protein sequence ID" value="CAA9551597.1"/>
    <property type="molecule type" value="Genomic_DNA"/>
</dbReference>